<evidence type="ECO:0000259" key="5">
    <source>
        <dbReference type="PROSITE" id="PS50923"/>
    </source>
</evidence>
<evidence type="ECO:0000256" key="2">
    <source>
        <dbReference type="PROSITE-ProRule" id="PRU00302"/>
    </source>
</evidence>
<comment type="caution">
    <text evidence="2">Lacks conserved residue(s) required for the propagation of feature annotation.</text>
</comment>
<dbReference type="Pfam" id="PF00431">
    <property type="entry name" value="CUB"/>
    <property type="match status" value="1"/>
</dbReference>
<keyword evidence="3" id="KW-1133">Transmembrane helix</keyword>
<dbReference type="SMART" id="SM00042">
    <property type="entry name" value="CUB"/>
    <property type="match status" value="1"/>
</dbReference>
<evidence type="ECO:0000256" key="1">
    <source>
        <dbReference type="ARBA" id="ARBA00023157"/>
    </source>
</evidence>
<evidence type="ECO:0000259" key="4">
    <source>
        <dbReference type="PROSITE" id="PS01180"/>
    </source>
</evidence>
<dbReference type="CDD" id="cd00041">
    <property type="entry name" value="CUB"/>
    <property type="match status" value="1"/>
</dbReference>
<dbReference type="PROSITE" id="PS50923">
    <property type="entry name" value="SUSHI"/>
    <property type="match status" value="1"/>
</dbReference>
<gene>
    <name evidence="6" type="primary">LOC106127757</name>
</gene>
<keyword evidence="3" id="KW-0812">Transmembrane</keyword>
<dbReference type="PROSITE" id="PS01180">
    <property type="entry name" value="CUB"/>
    <property type="match status" value="1"/>
</dbReference>
<keyword evidence="2" id="KW-0768">Sushi</keyword>
<keyword evidence="1" id="KW-1015">Disulfide bond</keyword>
<dbReference type="AlphaFoldDB" id="A0AAJ6ZXX1"/>
<sequence length="670" mass="75660">MLKESCVCTHIGFLLLTFYVIAVNGYIEIVEEQRCHNSKIRLTCRDLDAHIAVLEAWYTSIQDYQANSNVTRTEDIKTENDTELDKVYVYSSPMHNGVYELVNSTVTDNITDFGNNSLSDITNEVYGLNDTAEVLMAFFNASEMCSVLTYSKRYSNLDVSKERRDPIVKGSAVNLQIPLGNRCNGVSHCTFILKKTHPPAADWSHGIVHVKYSCLDEIVEEQRCYDSEIRMTCRELDSHIAILEAWYTSLEDYNRDLNTENYTIKTENDSELDRVYVYSSPKHNGVYELTNHSINVNEVNDTGVTEVNDTMDTVDMTVEFVNGSDVCSLLSYTRSYASWHDDGRRRRPLARPTSINLRPPLSYRCTGVNHCNFLLEEDYPPAVAWSPGVVSIKYACFDDSLAVHYCNREVFVAASGPDSEGYIRTPGYPHFYVGDECRWRLKADPEQRIRISLLDVSLRSIGPFEDQCTDFVSVVDSNGESLLSTCEQVDLPLRLTSTTNALEVIVEANSQGAFPKRGVLLHYKSLGCVTLPAPSDGYLVYRNEDVAHYMCNVNFVFADTRQRARMLWCFEDNRWNGTIPLCIEETTIKVVGNDSLSEGSDKGTKLPHNEANMIVDIVIPSLLIAALFIGNAFIVLIIYKYRKRKTEDLEDEFNTIPLNGNGMHSAGNAV</sequence>
<feature type="domain" description="CUB" evidence="4">
    <location>
        <begin position="406"/>
        <end position="526"/>
    </location>
</feature>
<feature type="transmembrane region" description="Helical" evidence="3">
    <location>
        <begin position="617"/>
        <end position="639"/>
    </location>
</feature>
<proteinExistence type="predicted"/>
<dbReference type="CDD" id="cd00033">
    <property type="entry name" value="CCP"/>
    <property type="match status" value="1"/>
</dbReference>
<dbReference type="SUPFAM" id="SSF57535">
    <property type="entry name" value="Complement control module/SCR domain"/>
    <property type="match status" value="1"/>
</dbReference>
<evidence type="ECO:0000256" key="3">
    <source>
        <dbReference type="SAM" id="Phobius"/>
    </source>
</evidence>
<name>A0AAJ6ZXX1_PAPXU</name>
<dbReference type="RefSeq" id="XP_013181443.1">
    <property type="nucleotide sequence ID" value="XM_013325989.1"/>
</dbReference>
<dbReference type="InterPro" id="IPR000859">
    <property type="entry name" value="CUB_dom"/>
</dbReference>
<dbReference type="KEGG" id="pxu:106127757"/>
<dbReference type="InterPro" id="IPR035914">
    <property type="entry name" value="Sperma_CUB_dom_sf"/>
</dbReference>
<dbReference type="GeneID" id="106127757"/>
<feature type="domain" description="Sushi" evidence="5">
    <location>
        <begin position="526"/>
        <end position="584"/>
    </location>
</feature>
<reference evidence="6" key="1">
    <citation type="submission" date="2025-08" db="UniProtKB">
        <authorList>
            <consortium name="RefSeq"/>
        </authorList>
    </citation>
    <scope>IDENTIFICATION</scope>
</reference>
<dbReference type="Proteomes" id="UP000694872">
    <property type="component" value="Unplaced"/>
</dbReference>
<keyword evidence="3" id="KW-0472">Membrane</keyword>
<evidence type="ECO:0000313" key="6">
    <source>
        <dbReference type="RefSeq" id="XP_013181443.1"/>
    </source>
</evidence>
<dbReference type="Gene3D" id="2.60.120.290">
    <property type="entry name" value="Spermadhesin, CUB domain"/>
    <property type="match status" value="1"/>
</dbReference>
<dbReference type="SUPFAM" id="SSF49854">
    <property type="entry name" value="Spermadhesin, CUB domain"/>
    <property type="match status" value="1"/>
</dbReference>
<dbReference type="InterPro" id="IPR035976">
    <property type="entry name" value="Sushi/SCR/CCP_sf"/>
</dbReference>
<dbReference type="InterPro" id="IPR000436">
    <property type="entry name" value="Sushi_SCR_CCP_dom"/>
</dbReference>
<accession>A0AAJ6ZXX1</accession>
<organism evidence="6">
    <name type="scientific">Papilio xuthus</name>
    <name type="common">Asian swallowtail butterfly</name>
    <dbReference type="NCBI Taxonomy" id="66420"/>
    <lineage>
        <taxon>Eukaryota</taxon>
        <taxon>Metazoa</taxon>
        <taxon>Ecdysozoa</taxon>
        <taxon>Arthropoda</taxon>
        <taxon>Hexapoda</taxon>
        <taxon>Insecta</taxon>
        <taxon>Pterygota</taxon>
        <taxon>Neoptera</taxon>
        <taxon>Endopterygota</taxon>
        <taxon>Lepidoptera</taxon>
        <taxon>Glossata</taxon>
        <taxon>Ditrysia</taxon>
        <taxon>Papilionoidea</taxon>
        <taxon>Papilionidae</taxon>
        <taxon>Papilioninae</taxon>
        <taxon>Papilio</taxon>
    </lineage>
</organism>
<protein>
    <submittedName>
        <fullName evidence="6">Uncharacterized protein LOC106127757 isoform X1</fullName>
    </submittedName>
</protein>